<proteinExistence type="predicted"/>
<organism evidence="1 2">
    <name type="scientific">Ancylostoma ceylanicum</name>
    <dbReference type="NCBI Taxonomy" id="53326"/>
    <lineage>
        <taxon>Eukaryota</taxon>
        <taxon>Metazoa</taxon>
        <taxon>Ecdysozoa</taxon>
        <taxon>Nematoda</taxon>
        <taxon>Chromadorea</taxon>
        <taxon>Rhabditida</taxon>
        <taxon>Rhabditina</taxon>
        <taxon>Rhabditomorpha</taxon>
        <taxon>Strongyloidea</taxon>
        <taxon>Ancylostomatidae</taxon>
        <taxon>Ancylostomatinae</taxon>
        <taxon>Ancylostoma</taxon>
    </lineage>
</organism>
<evidence type="ECO:0000313" key="2">
    <source>
        <dbReference type="Proteomes" id="UP000024635"/>
    </source>
</evidence>
<comment type="caution">
    <text evidence="1">The sequence shown here is derived from an EMBL/GenBank/DDBJ whole genome shotgun (WGS) entry which is preliminary data.</text>
</comment>
<dbReference type="EMBL" id="JARK01000438">
    <property type="protein sequence ID" value="EYC36982.1"/>
    <property type="molecule type" value="Genomic_DNA"/>
</dbReference>
<dbReference type="Proteomes" id="UP000024635">
    <property type="component" value="Unassembled WGS sequence"/>
</dbReference>
<protein>
    <submittedName>
        <fullName evidence="1">Uncharacterized protein</fullName>
    </submittedName>
</protein>
<dbReference type="AlphaFoldDB" id="A0A016WCH6"/>
<sequence length="80" mass="9215">MECWHSYSHAYEPEIRRGQISSHQYWSSQVNSSSPAKRKPQLLSTPIYWNSSINYTAELVLLSRSTEKEHSSICTVPVLC</sequence>
<reference evidence="2" key="1">
    <citation type="journal article" date="2015" name="Nat. Genet.">
        <title>The genome and transcriptome of the zoonotic hookworm Ancylostoma ceylanicum identify infection-specific gene families.</title>
        <authorList>
            <person name="Schwarz E.M."/>
            <person name="Hu Y."/>
            <person name="Antoshechkin I."/>
            <person name="Miller M.M."/>
            <person name="Sternberg P.W."/>
            <person name="Aroian R.V."/>
        </authorList>
    </citation>
    <scope>NUCLEOTIDE SEQUENCE</scope>
    <source>
        <strain evidence="2">HY135</strain>
    </source>
</reference>
<evidence type="ECO:0000313" key="1">
    <source>
        <dbReference type="EMBL" id="EYC36982.1"/>
    </source>
</evidence>
<keyword evidence="2" id="KW-1185">Reference proteome</keyword>
<name>A0A016WCH6_9BILA</name>
<gene>
    <name evidence="1" type="primary">Acey_s0838.g2609</name>
    <name evidence="1" type="ORF">Y032_0838g2609</name>
</gene>
<accession>A0A016WCH6</accession>